<dbReference type="PANTHER" id="PTHR46098">
    <property type="entry name" value="TRNA (CYTOSINE(38)-C(5))-METHYLTRANSFERASE"/>
    <property type="match status" value="1"/>
</dbReference>
<protein>
    <recommendedName>
        <fullName evidence="1">DNA (cytosine-5-)-methyltransferase</fullName>
        <ecNumber evidence="1">2.1.1.37</ecNumber>
    </recommendedName>
</protein>
<dbReference type="Gene3D" id="3.90.120.10">
    <property type="entry name" value="DNA Methylase, subunit A, domain 2"/>
    <property type="match status" value="1"/>
</dbReference>
<dbReference type="InterPro" id="IPR050750">
    <property type="entry name" value="C5-MTase"/>
</dbReference>
<evidence type="ECO:0000313" key="7">
    <source>
        <dbReference type="EMBL" id="MFD2614663.1"/>
    </source>
</evidence>
<dbReference type="Gene3D" id="3.40.50.150">
    <property type="entry name" value="Vaccinia Virus protein VP39"/>
    <property type="match status" value="1"/>
</dbReference>
<accession>A0ABW5PHB8</accession>
<dbReference type="InterPro" id="IPR001525">
    <property type="entry name" value="C5_MeTfrase"/>
</dbReference>
<keyword evidence="3 6" id="KW-0808">Transferase</keyword>
<keyword evidence="4 6" id="KW-0949">S-adenosyl-L-methionine</keyword>
<dbReference type="RefSeq" id="WP_377605756.1">
    <property type="nucleotide sequence ID" value="NZ_JBHUME010000013.1"/>
</dbReference>
<evidence type="ECO:0000256" key="1">
    <source>
        <dbReference type="ARBA" id="ARBA00011975"/>
    </source>
</evidence>
<dbReference type="Proteomes" id="UP001597541">
    <property type="component" value="Unassembled WGS sequence"/>
</dbReference>
<dbReference type="PANTHER" id="PTHR46098:SF1">
    <property type="entry name" value="TRNA (CYTOSINE(38)-C(5))-METHYLTRANSFERASE"/>
    <property type="match status" value="1"/>
</dbReference>
<dbReference type="SUPFAM" id="SSF53335">
    <property type="entry name" value="S-adenosyl-L-methionine-dependent methyltransferases"/>
    <property type="match status" value="1"/>
</dbReference>
<keyword evidence="8" id="KW-1185">Reference proteome</keyword>
<evidence type="ECO:0000313" key="8">
    <source>
        <dbReference type="Proteomes" id="UP001597541"/>
    </source>
</evidence>
<dbReference type="InterPro" id="IPR029063">
    <property type="entry name" value="SAM-dependent_MTases_sf"/>
</dbReference>
<evidence type="ECO:0000256" key="2">
    <source>
        <dbReference type="ARBA" id="ARBA00022603"/>
    </source>
</evidence>
<evidence type="ECO:0000256" key="5">
    <source>
        <dbReference type="ARBA" id="ARBA00022747"/>
    </source>
</evidence>
<dbReference type="GO" id="GO:0032259">
    <property type="term" value="P:methylation"/>
    <property type="evidence" value="ECO:0007669"/>
    <property type="project" value="UniProtKB-KW"/>
</dbReference>
<dbReference type="PROSITE" id="PS51679">
    <property type="entry name" value="SAM_MT_C5"/>
    <property type="match status" value="1"/>
</dbReference>
<proteinExistence type="inferred from homology"/>
<dbReference type="EMBL" id="JBHUME010000013">
    <property type="protein sequence ID" value="MFD2614663.1"/>
    <property type="molecule type" value="Genomic_DNA"/>
</dbReference>
<feature type="active site" evidence="6">
    <location>
        <position position="209"/>
    </location>
</feature>
<keyword evidence="5" id="KW-0680">Restriction system</keyword>
<evidence type="ECO:0000256" key="3">
    <source>
        <dbReference type="ARBA" id="ARBA00022679"/>
    </source>
</evidence>
<organism evidence="7 8">
    <name type="scientific">Paenibacillus gansuensis</name>
    <dbReference type="NCBI Taxonomy" id="306542"/>
    <lineage>
        <taxon>Bacteria</taxon>
        <taxon>Bacillati</taxon>
        <taxon>Bacillota</taxon>
        <taxon>Bacilli</taxon>
        <taxon>Bacillales</taxon>
        <taxon>Paenibacillaceae</taxon>
        <taxon>Paenibacillus</taxon>
    </lineage>
</organism>
<gene>
    <name evidence="7" type="ORF">ACFSUF_19815</name>
</gene>
<dbReference type="EC" id="2.1.1.37" evidence="1"/>
<evidence type="ECO:0000256" key="4">
    <source>
        <dbReference type="ARBA" id="ARBA00022691"/>
    </source>
</evidence>
<keyword evidence="2 6" id="KW-0489">Methyltransferase</keyword>
<evidence type="ECO:0000256" key="6">
    <source>
        <dbReference type="PROSITE-ProRule" id="PRU01016"/>
    </source>
</evidence>
<comment type="caution">
    <text evidence="7">The sequence shown here is derived from an EMBL/GenBank/DDBJ whole genome shotgun (WGS) entry which is preliminary data.</text>
</comment>
<dbReference type="GO" id="GO:0008168">
    <property type="term" value="F:methyltransferase activity"/>
    <property type="evidence" value="ECO:0007669"/>
    <property type="project" value="UniProtKB-KW"/>
</dbReference>
<comment type="similarity">
    <text evidence="6">Belongs to the class I-like SAM-binding methyltransferase superfamily. C5-methyltransferase family.</text>
</comment>
<sequence>MNKSKLLLQKVYTVSSKHEKPRLWIQSLVCEAAGWAPGADLYVLVNEDDKLITIQNKPFSEEVADVHEVSVSSRMNRVSGQPRPLVDTCGDRYSTILCIQEKIEISVYRNGDIGTVVVRPLRFRLFETDTFESPADERLRLLSICAGAGIGTSMFCDSQYFTATMEVEIEEDSAEVLKHNFPHSFLFNGDLRDCNTVANADVAFVSLSCTEFSNLGDGGESYFDNLVLGTYKILKAAECRAIFFENVPSFFHSSTYNDLRELLSNDYPYTVGPIQLQSHDFGSVALRNRSYAVYFKEKEDFDLFRVPKPPAVRHRKLKEFLDPRSTVHAWKSLDAWKDSFNKKAEKDNAWADRNLDKTFVDENASVIQCIARRYRSQSASNSYVLNEDRTKWRFLTISELRRIFSIPEWFTWPPHIPITRIYEQIGQSVCGKVLKSFAAELASVFFRRFAKENATKKQQANDSFAFSMDQSGQIGFMIS</sequence>
<name>A0ABW5PHB8_9BACL</name>
<dbReference type="Pfam" id="PF00145">
    <property type="entry name" value="DNA_methylase"/>
    <property type="match status" value="1"/>
</dbReference>
<reference evidence="8" key="1">
    <citation type="journal article" date="2019" name="Int. J. Syst. Evol. Microbiol.">
        <title>The Global Catalogue of Microorganisms (GCM) 10K type strain sequencing project: providing services to taxonomists for standard genome sequencing and annotation.</title>
        <authorList>
            <consortium name="The Broad Institute Genomics Platform"/>
            <consortium name="The Broad Institute Genome Sequencing Center for Infectious Disease"/>
            <person name="Wu L."/>
            <person name="Ma J."/>
        </authorList>
    </citation>
    <scope>NUCLEOTIDE SEQUENCE [LARGE SCALE GENOMIC DNA]</scope>
    <source>
        <strain evidence="8">KCTC 3950</strain>
    </source>
</reference>